<accession>A0AAD8BLD8</accession>
<dbReference type="GO" id="GO:0004930">
    <property type="term" value="F:G protein-coupled receptor activity"/>
    <property type="evidence" value="ECO:0007669"/>
    <property type="project" value="InterPro"/>
</dbReference>
<proteinExistence type="predicted"/>
<keyword evidence="4 6" id="KW-0472">Membrane</keyword>
<comment type="caution">
    <text evidence="8">The sequence shown here is derived from an EMBL/GenBank/DDBJ whole genome shotgun (WGS) entry which is preliminary data.</text>
</comment>
<feature type="transmembrane region" description="Helical" evidence="6">
    <location>
        <begin position="27"/>
        <end position="48"/>
    </location>
</feature>
<keyword evidence="8" id="KW-0675">Receptor</keyword>
<name>A0AAD8BLD8_BIOPF</name>
<evidence type="ECO:0000256" key="1">
    <source>
        <dbReference type="ARBA" id="ARBA00004370"/>
    </source>
</evidence>
<feature type="transmembrane region" description="Helical" evidence="6">
    <location>
        <begin position="279"/>
        <end position="303"/>
    </location>
</feature>
<dbReference type="SUPFAM" id="SSF81321">
    <property type="entry name" value="Family A G protein-coupled receptor-like"/>
    <property type="match status" value="1"/>
</dbReference>
<dbReference type="PROSITE" id="PS50262">
    <property type="entry name" value="G_PROTEIN_RECEP_F1_2"/>
    <property type="match status" value="1"/>
</dbReference>
<evidence type="ECO:0000259" key="7">
    <source>
        <dbReference type="PROSITE" id="PS50262"/>
    </source>
</evidence>
<dbReference type="EMBL" id="JASAOG010000059">
    <property type="protein sequence ID" value="KAK0056774.1"/>
    <property type="molecule type" value="Genomic_DNA"/>
</dbReference>
<feature type="transmembrane region" description="Helical" evidence="6">
    <location>
        <begin position="144"/>
        <end position="171"/>
    </location>
</feature>
<reference evidence="8" key="1">
    <citation type="journal article" date="2023" name="PLoS Negl. Trop. Dis.">
        <title>A genome sequence for Biomphalaria pfeifferi, the major vector snail for the human-infecting parasite Schistosoma mansoni.</title>
        <authorList>
            <person name="Bu L."/>
            <person name="Lu L."/>
            <person name="Laidemitt M.R."/>
            <person name="Zhang S.M."/>
            <person name="Mutuku M."/>
            <person name="Mkoji G."/>
            <person name="Steinauer M."/>
            <person name="Loker E.S."/>
        </authorList>
    </citation>
    <scope>NUCLEOTIDE SEQUENCE</scope>
    <source>
        <strain evidence="8">KasaAsao</strain>
    </source>
</reference>
<feature type="region of interest" description="Disordered" evidence="5">
    <location>
        <begin position="243"/>
        <end position="263"/>
    </location>
</feature>
<organism evidence="8 9">
    <name type="scientific">Biomphalaria pfeifferi</name>
    <name type="common">Bloodfluke planorb</name>
    <name type="synonym">Freshwater snail</name>
    <dbReference type="NCBI Taxonomy" id="112525"/>
    <lineage>
        <taxon>Eukaryota</taxon>
        <taxon>Metazoa</taxon>
        <taxon>Spiralia</taxon>
        <taxon>Lophotrochozoa</taxon>
        <taxon>Mollusca</taxon>
        <taxon>Gastropoda</taxon>
        <taxon>Heterobranchia</taxon>
        <taxon>Euthyneura</taxon>
        <taxon>Panpulmonata</taxon>
        <taxon>Hygrophila</taxon>
        <taxon>Lymnaeoidea</taxon>
        <taxon>Planorbidae</taxon>
        <taxon>Biomphalaria</taxon>
    </lineage>
</organism>
<comment type="subcellular location">
    <subcellularLocation>
        <location evidence="1">Membrane</location>
    </subcellularLocation>
</comment>
<dbReference type="Gene3D" id="1.20.1070.10">
    <property type="entry name" value="Rhodopsin 7-helix transmembrane proteins"/>
    <property type="match status" value="1"/>
</dbReference>
<dbReference type="InterPro" id="IPR052954">
    <property type="entry name" value="GPCR-Ligand_Int"/>
</dbReference>
<protein>
    <submittedName>
        <fullName evidence="8">fMet-Leu-Phe receptor</fullName>
    </submittedName>
</protein>
<reference evidence="8" key="2">
    <citation type="submission" date="2023-04" db="EMBL/GenBank/DDBJ databases">
        <authorList>
            <person name="Bu L."/>
            <person name="Lu L."/>
            <person name="Laidemitt M.R."/>
            <person name="Zhang S.M."/>
            <person name="Mutuku M."/>
            <person name="Mkoji G."/>
            <person name="Steinauer M."/>
            <person name="Loker E.S."/>
        </authorList>
    </citation>
    <scope>NUCLEOTIDE SEQUENCE</scope>
    <source>
        <strain evidence="8">KasaAsao</strain>
        <tissue evidence="8">Whole Snail</tissue>
    </source>
</reference>
<evidence type="ECO:0000256" key="4">
    <source>
        <dbReference type="ARBA" id="ARBA00023136"/>
    </source>
</evidence>
<feature type="transmembrane region" description="Helical" evidence="6">
    <location>
        <begin position="60"/>
        <end position="84"/>
    </location>
</feature>
<gene>
    <name evidence="8" type="ORF">Bpfe_013712</name>
</gene>
<feature type="transmembrane region" description="Helical" evidence="6">
    <location>
        <begin position="197"/>
        <end position="222"/>
    </location>
</feature>
<feature type="transmembrane region" description="Helical" evidence="6">
    <location>
        <begin position="104"/>
        <end position="137"/>
    </location>
</feature>
<evidence type="ECO:0000256" key="5">
    <source>
        <dbReference type="SAM" id="MobiDB-lite"/>
    </source>
</evidence>
<keyword evidence="9" id="KW-1185">Reference proteome</keyword>
<dbReference type="GO" id="GO:0016020">
    <property type="term" value="C:membrane"/>
    <property type="evidence" value="ECO:0007669"/>
    <property type="project" value="UniProtKB-SubCell"/>
</dbReference>
<evidence type="ECO:0000313" key="8">
    <source>
        <dbReference type="EMBL" id="KAK0056774.1"/>
    </source>
</evidence>
<dbReference type="InterPro" id="IPR000276">
    <property type="entry name" value="GPCR_Rhodpsn"/>
</dbReference>
<dbReference type="InterPro" id="IPR017452">
    <property type="entry name" value="GPCR_Rhodpsn_7TM"/>
</dbReference>
<dbReference type="PRINTS" id="PR00237">
    <property type="entry name" value="GPCRRHODOPSN"/>
</dbReference>
<dbReference type="PANTHER" id="PTHR46641:SF2">
    <property type="entry name" value="FMRFAMIDE RECEPTOR"/>
    <property type="match status" value="1"/>
</dbReference>
<feature type="transmembrane region" description="Helical" evidence="6">
    <location>
        <begin position="323"/>
        <end position="341"/>
    </location>
</feature>
<evidence type="ECO:0000313" key="9">
    <source>
        <dbReference type="Proteomes" id="UP001233172"/>
    </source>
</evidence>
<keyword evidence="3 6" id="KW-1133">Transmembrane helix</keyword>
<feature type="domain" description="G-protein coupled receptors family 1 profile" evidence="7">
    <location>
        <begin position="39"/>
        <end position="338"/>
    </location>
</feature>
<evidence type="ECO:0000256" key="6">
    <source>
        <dbReference type="SAM" id="Phobius"/>
    </source>
</evidence>
<dbReference type="Proteomes" id="UP001233172">
    <property type="component" value="Unassembled WGS sequence"/>
</dbReference>
<evidence type="ECO:0000256" key="3">
    <source>
        <dbReference type="ARBA" id="ARBA00022989"/>
    </source>
</evidence>
<dbReference type="AlphaFoldDB" id="A0AAD8BLD8"/>
<dbReference type="PANTHER" id="PTHR46641">
    <property type="entry name" value="FMRFAMIDE RECEPTOR-RELATED"/>
    <property type="match status" value="1"/>
</dbReference>
<evidence type="ECO:0000256" key="2">
    <source>
        <dbReference type="ARBA" id="ARBA00022692"/>
    </source>
</evidence>
<sequence>MANMTAAFLYQDFSSGQMIIGMEVSSVLSAIISAFGILTNTIVIRTFMAMGPADGMTVAFLLMSLVDLTFSAVSFSLSISSIFFILETLSGSFFPVQPYGIGVYFANVLIPLSAIISLQTSFIAIARCLCVAAPFYFKNVFTRCLTLAFMVSFTVFSSAVYVPVFVFMGMVDKTDNIKNLTRPMLWVSPNREPTKSVVSTIIAIIIPLASQLIVIVTLVVMATSLRNSYHFRLSAAIGIDSPKRNRQSTAPSGIDRPTSKTANKECTISSKEMQIIKQVALISALYVVCHIPKIMFIITGLVLPEFNLNRELQNLYLTMSNTRMLFEMINSASNFPIYFKYNSKFRKLLAKKMCRQKKNS</sequence>
<keyword evidence="2 6" id="KW-0812">Transmembrane</keyword>